<comment type="catalytic activity">
    <reaction evidence="8">
        <text>L-seryl-[protein] + UTP = O-(5'-uridylyl)-L-seryl-[protein] + diphosphate</text>
        <dbReference type="Rhea" id="RHEA:64604"/>
        <dbReference type="Rhea" id="RHEA-COMP:9863"/>
        <dbReference type="Rhea" id="RHEA-COMP:16635"/>
        <dbReference type="ChEBI" id="CHEBI:29999"/>
        <dbReference type="ChEBI" id="CHEBI:33019"/>
        <dbReference type="ChEBI" id="CHEBI:46398"/>
        <dbReference type="ChEBI" id="CHEBI:156051"/>
    </reaction>
</comment>
<proteinExistence type="inferred from homology"/>
<name>A0A235EIB8_9BURK</name>
<dbReference type="NCBIfam" id="NF000658">
    <property type="entry name" value="PRK00029.1"/>
    <property type="match status" value="1"/>
</dbReference>
<feature type="binding site" evidence="8">
    <location>
        <position position="130"/>
    </location>
    <ligand>
        <name>ATP</name>
        <dbReference type="ChEBI" id="CHEBI:30616"/>
    </ligand>
</feature>
<keyword evidence="3 8" id="KW-0548">Nucleotidyltransferase</keyword>
<evidence type="ECO:0000256" key="7">
    <source>
        <dbReference type="ARBA" id="ARBA00022842"/>
    </source>
</evidence>
<comment type="similarity">
    <text evidence="1 8">Belongs to the SELO family.</text>
</comment>
<feature type="binding site" evidence="8">
    <location>
        <position position="271"/>
    </location>
    <ligand>
        <name>ATP</name>
        <dbReference type="ChEBI" id="CHEBI:30616"/>
    </ligand>
</feature>
<comment type="catalytic activity">
    <reaction evidence="8">
        <text>L-tyrosyl-[protein] + ATP = O-(5'-adenylyl)-L-tyrosyl-[protein] + diphosphate</text>
        <dbReference type="Rhea" id="RHEA:54288"/>
        <dbReference type="Rhea" id="RHEA-COMP:10136"/>
        <dbReference type="Rhea" id="RHEA-COMP:13846"/>
        <dbReference type="ChEBI" id="CHEBI:30616"/>
        <dbReference type="ChEBI" id="CHEBI:33019"/>
        <dbReference type="ChEBI" id="CHEBI:46858"/>
        <dbReference type="ChEBI" id="CHEBI:83624"/>
        <dbReference type="EC" id="2.7.7.108"/>
    </reaction>
</comment>
<evidence type="ECO:0000313" key="10">
    <source>
        <dbReference type="Proteomes" id="UP000215441"/>
    </source>
</evidence>
<dbReference type="GO" id="GO:0000287">
    <property type="term" value="F:magnesium ion binding"/>
    <property type="evidence" value="ECO:0007669"/>
    <property type="project" value="UniProtKB-UniRule"/>
</dbReference>
<dbReference type="GO" id="GO:0030145">
    <property type="term" value="F:manganese ion binding"/>
    <property type="evidence" value="ECO:0007669"/>
    <property type="project" value="UniProtKB-UniRule"/>
</dbReference>
<keyword evidence="10" id="KW-1185">Reference proteome</keyword>
<dbReference type="PANTHER" id="PTHR32057">
    <property type="entry name" value="PROTEIN ADENYLYLTRANSFERASE SELO, MITOCHONDRIAL"/>
    <property type="match status" value="1"/>
</dbReference>
<keyword evidence="7 8" id="KW-0460">Magnesium</keyword>
<comment type="catalytic activity">
    <reaction evidence="8">
        <text>L-seryl-[protein] + ATP = 3-O-(5'-adenylyl)-L-seryl-[protein] + diphosphate</text>
        <dbReference type="Rhea" id="RHEA:58120"/>
        <dbReference type="Rhea" id="RHEA-COMP:9863"/>
        <dbReference type="Rhea" id="RHEA-COMP:15073"/>
        <dbReference type="ChEBI" id="CHEBI:29999"/>
        <dbReference type="ChEBI" id="CHEBI:30616"/>
        <dbReference type="ChEBI" id="CHEBI:33019"/>
        <dbReference type="ChEBI" id="CHEBI:142516"/>
        <dbReference type="EC" id="2.7.7.108"/>
    </reaction>
</comment>
<feature type="active site" description="Proton acceptor" evidence="8">
    <location>
        <position position="261"/>
    </location>
</feature>
<comment type="catalytic activity">
    <reaction evidence="8">
        <text>L-histidyl-[protein] + UTP = N(tele)-(5'-uridylyl)-L-histidyl-[protein] + diphosphate</text>
        <dbReference type="Rhea" id="RHEA:83891"/>
        <dbReference type="Rhea" id="RHEA-COMP:9745"/>
        <dbReference type="Rhea" id="RHEA-COMP:20239"/>
        <dbReference type="ChEBI" id="CHEBI:29979"/>
        <dbReference type="ChEBI" id="CHEBI:33019"/>
        <dbReference type="ChEBI" id="CHEBI:46398"/>
        <dbReference type="ChEBI" id="CHEBI:233474"/>
    </reaction>
</comment>
<keyword evidence="2 8" id="KW-0808">Transferase</keyword>
<evidence type="ECO:0000256" key="2">
    <source>
        <dbReference type="ARBA" id="ARBA00022679"/>
    </source>
</evidence>
<protein>
    <recommendedName>
        <fullName evidence="8">Protein nucleotidyltransferase YdiU</fullName>
        <ecNumber evidence="8">2.7.7.-</ecNumber>
    </recommendedName>
    <alternativeName>
        <fullName evidence="8">Protein adenylyltransferase YdiU</fullName>
        <ecNumber evidence="8">2.7.7.108</ecNumber>
    </alternativeName>
    <alternativeName>
        <fullName evidence="8">Protein uridylyltransferase YdiU</fullName>
        <ecNumber evidence="8">2.7.7.-</ecNumber>
    </alternativeName>
</protein>
<dbReference type="EC" id="2.7.7.-" evidence="8"/>
<dbReference type="GO" id="GO:0070733">
    <property type="term" value="F:AMPylase activity"/>
    <property type="evidence" value="ECO:0007669"/>
    <property type="project" value="UniProtKB-EC"/>
</dbReference>
<evidence type="ECO:0000256" key="4">
    <source>
        <dbReference type="ARBA" id="ARBA00022723"/>
    </source>
</evidence>
<feature type="binding site" evidence="8">
    <location>
        <position position="101"/>
    </location>
    <ligand>
        <name>ATP</name>
        <dbReference type="ChEBI" id="CHEBI:30616"/>
    </ligand>
</feature>
<reference evidence="9 10" key="1">
    <citation type="submission" date="2017-07" db="EMBL/GenBank/DDBJ databases">
        <title>Acidovorax KNDSW TSA 6 genome sequence and assembly.</title>
        <authorList>
            <person name="Mayilraj S."/>
        </authorList>
    </citation>
    <scope>NUCLEOTIDE SEQUENCE [LARGE SCALE GENOMIC DNA]</scope>
    <source>
        <strain evidence="9 10">KNDSW-TSA6</strain>
    </source>
</reference>
<dbReference type="EMBL" id="NOIG01000011">
    <property type="protein sequence ID" value="OYD48754.1"/>
    <property type="molecule type" value="Genomic_DNA"/>
</dbReference>
<feature type="binding site" evidence="8">
    <location>
        <position position="102"/>
    </location>
    <ligand>
        <name>ATP</name>
        <dbReference type="ChEBI" id="CHEBI:30616"/>
    </ligand>
</feature>
<organism evidence="9 10">
    <name type="scientific">Acidovorax kalamii</name>
    <dbReference type="NCBI Taxonomy" id="2004485"/>
    <lineage>
        <taxon>Bacteria</taxon>
        <taxon>Pseudomonadati</taxon>
        <taxon>Pseudomonadota</taxon>
        <taxon>Betaproteobacteria</taxon>
        <taxon>Burkholderiales</taxon>
        <taxon>Comamonadaceae</taxon>
        <taxon>Acidovorax</taxon>
    </lineage>
</organism>
<keyword evidence="8" id="KW-0464">Manganese</keyword>
<comment type="cofactor">
    <cofactor evidence="8">
        <name>Mg(2+)</name>
        <dbReference type="ChEBI" id="CHEBI:18420"/>
    </cofactor>
    <cofactor evidence="8">
        <name>Mn(2+)</name>
        <dbReference type="ChEBI" id="CHEBI:29035"/>
    </cofactor>
</comment>
<dbReference type="Pfam" id="PF02696">
    <property type="entry name" value="SelO"/>
    <property type="match status" value="1"/>
</dbReference>
<accession>A0A235EIB8</accession>
<feature type="binding site" evidence="8">
    <location>
        <position position="262"/>
    </location>
    <ligand>
        <name>Mg(2+)</name>
        <dbReference type="ChEBI" id="CHEBI:18420"/>
    </ligand>
</feature>
<evidence type="ECO:0000256" key="6">
    <source>
        <dbReference type="ARBA" id="ARBA00022840"/>
    </source>
</evidence>
<comment type="caution">
    <text evidence="9">The sequence shown here is derived from an EMBL/GenBank/DDBJ whole genome shotgun (WGS) entry which is preliminary data.</text>
</comment>
<keyword evidence="4 8" id="KW-0479">Metal-binding</keyword>
<keyword evidence="6 8" id="KW-0067">ATP-binding</keyword>
<comment type="catalytic activity">
    <reaction evidence="8">
        <text>L-tyrosyl-[protein] + UTP = O-(5'-uridylyl)-L-tyrosyl-[protein] + diphosphate</text>
        <dbReference type="Rhea" id="RHEA:83887"/>
        <dbReference type="Rhea" id="RHEA-COMP:10136"/>
        <dbReference type="Rhea" id="RHEA-COMP:20238"/>
        <dbReference type="ChEBI" id="CHEBI:33019"/>
        <dbReference type="ChEBI" id="CHEBI:46398"/>
        <dbReference type="ChEBI" id="CHEBI:46858"/>
        <dbReference type="ChEBI" id="CHEBI:90602"/>
    </reaction>
</comment>
<dbReference type="EC" id="2.7.7.108" evidence="8"/>
<evidence type="ECO:0000256" key="8">
    <source>
        <dbReference type="HAMAP-Rule" id="MF_00692"/>
    </source>
</evidence>
<feature type="binding site" evidence="8">
    <location>
        <position position="188"/>
    </location>
    <ligand>
        <name>ATP</name>
        <dbReference type="ChEBI" id="CHEBI:30616"/>
    </ligand>
</feature>
<evidence type="ECO:0000313" key="9">
    <source>
        <dbReference type="EMBL" id="OYD48754.1"/>
    </source>
</evidence>
<gene>
    <name evidence="8" type="primary">ydiU</name>
    <name evidence="8" type="synonym">selO</name>
    <name evidence="9" type="ORF">CBY09_18225</name>
</gene>
<evidence type="ECO:0000256" key="5">
    <source>
        <dbReference type="ARBA" id="ARBA00022741"/>
    </source>
</evidence>
<dbReference type="PANTHER" id="PTHR32057:SF14">
    <property type="entry name" value="PROTEIN ADENYLYLTRANSFERASE SELO, MITOCHONDRIAL"/>
    <property type="match status" value="1"/>
</dbReference>
<dbReference type="HAMAP" id="MF_00692">
    <property type="entry name" value="SelO"/>
    <property type="match status" value="1"/>
</dbReference>
<keyword evidence="5 8" id="KW-0547">Nucleotide-binding</keyword>
<dbReference type="AlphaFoldDB" id="A0A235EIB8"/>
<feature type="binding site" evidence="8">
    <location>
        <position position="181"/>
    </location>
    <ligand>
        <name>ATP</name>
        <dbReference type="ChEBI" id="CHEBI:30616"/>
    </ligand>
</feature>
<dbReference type="RefSeq" id="WP_094290984.1">
    <property type="nucleotide sequence ID" value="NZ_NOIG01000011.1"/>
</dbReference>
<feature type="binding site" evidence="8">
    <location>
        <position position="271"/>
    </location>
    <ligand>
        <name>Mg(2+)</name>
        <dbReference type="ChEBI" id="CHEBI:18420"/>
    </ligand>
</feature>
<sequence length="494" mass="54470">MNLSADHSETAADLGLAWNHRFADLGPAFYTELRPTPLPAPHWVGTSPDVARLIGLDPSWLGRDEALQAFTGNTLLAGSRPLASVYSGHQFGVWAGQLGDGRAILLGETANGHEIQLKGAGRTPYSRMGDGRAVLRSSIREFLCSEAMHGLGIPTSRALCITGSPAPVRREEIETAAVVTRVAPSFVRFGHFEHFAANGQEAPLQALADYVIDRYYPECRGTTEFSGNAYAALLQAVSERTARLMAQWQAVGFCHGVMNTDNMSILGLTIDYGPFQFMDAFVPGHVCNHSDTQGRYAYNRQPNVAYWNLFCLAQALLPLIGDEELAKAALESYKAVFPQEFMARMRAKLGLTAEHEQDATLIDGILLLLAKNGVDYTIFWRRLSHAVGNGDFEPVRDLFADRAAWDAWLLSYSELQRHYGRSEAANLMLKTNPKFVLRNHLGEQAIRAAKLGDFSELQTLQRLLERPFDEHPGHDAYAAFPPDWASSIEISCSS</sequence>
<feature type="binding site" evidence="8">
    <location>
        <position position="131"/>
    </location>
    <ligand>
        <name>ATP</name>
        <dbReference type="ChEBI" id="CHEBI:30616"/>
    </ligand>
</feature>
<dbReference type="InterPro" id="IPR003846">
    <property type="entry name" value="SelO"/>
</dbReference>
<feature type="binding site" evidence="8">
    <location>
        <position position="99"/>
    </location>
    <ligand>
        <name>ATP</name>
        <dbReference type="ChEBI" id="CHEBI:30616"/>
    </ligand>
</feature>
<evidence type="ECO:0000256" key="3">
    <source>
        <dbReference type="ARBA" id="ARBA00022695"/>
    </source>
</evidence>
<feature type="binding site" evidence="8">
    <location>
        <position position="118"/>
    </location>
    <ligand>
        <name>ATP</name>
        <dbReference type="ChEBI" id="CHEBI:30616"/>
    </ligand>
</feature>
<evidence type="ECO:0000256" key="1">
    <source>
        <dbReference type="ARBA" id="ARBA00009747"/>
    </source>
</evidence>
<comment type="function">
    <text evidence="8">Nucleotidyltransferase involved in the post-translational modification of proteins. It can catalyze the addition of adenosine monophosphate (AMP) or uridine monophosphate (UMP) to a protein, resulting in modifications known as AMPylation and UMPylation.</text>
</comment>
<dbReference type="Proteomes" id="UP000215441">
    <property type="component" value="Unassembled WGS sequence"/>
</dbReference>
<dbReference type="GO" id="GO:0005524">
    <property type="term" value="F:ATP binding"/>
    <property type="evidence" value="ECO:0007669"/>
    <property type="project" value="UniProtKB-UniRule"/>
</dbReference>
<comment type="catalytic activity">
    <reaction evidence="8">
        <text>L-threonyl-[protein] + ATP = 3-O-(5'-adenylyl)-L-threonyl-[protein] + diphosphate</text>
        <dbReference type="Rhea" id="RHEA:54292"/>
        <dbReference type="Rhea" id="RHEA-COMP:11060"/>
        <dbReference type="Rhea" id="RHEA-COMP:13847"/>
        <dbReference type="ChEBI" id="CHEBI:30013"/>
        <dbReference type="ChEBI" id="CHEBI:30616"/>
        <dbReference type="ChEBI" id="CHEBI:33019"/>
        <dbReference type="ChEBI" id="CHEBI:138113"/>
        <dbReference type="EC" id="2.7.7.108"/>
    </reaction>
</comment>
<dbReference type="OrthoDB" id="9776281at2"/>